<dbReference type="InterPro" id="IPR029046">
    <property type="entry name" value="LolA/LolB/LppX"/>
</dbReference>
<protein>
    <submittedName>
        <fullName evidence="4">LppX_LprAFG lipoprotein</fullName>
    </submittedName>
</protein>
<dbReference type="InterPro" id="IPR009830">
    <property type="entry name" value="LppX/LprAFG"/>
</dbReference>
<comment type="similarity">
    <text evidence="2">Belongs to the LppX/LprAFG lipoprotein family.</text>
</comment>
<evidence type="ECO:0000313" key="5">
    <source>
        <dbReference type="Proteomes" id="UP000780875"/>
    </source>
</evidence>
<gene>
    <name evidence="4" type="ORF">K8U61_19355</name>
</gene>
<accession>A0ABS7UHN8</accession>
<evidence type="ECO:0000256" key="3">
    <source>
        <dbReference type="ARBA" id="ARBA00022475"/>
    </source>
</evidence>
<proteinExistence type="inferred from homology"/>
<comment type="subcellular location">
    <subcellularLocation>
        <location evidence="1">Cell envelope</location>
    </subcellularLocation>
</comment>
<dbReference type="PROSITE" id="PS51257">
    <property type="entry name" value="PROKAR_LIPOPROTEIN"/>
    <property type="match status" value="1"/>
</dbReference>
<keyword evidence="5" id="KW-1185">Reference proteome</keyword>
<dbReference type="Pfam" id="PF07161">
    <property type="entry name" value="LppX_LprAFG"/>
    <property type="match status" value="1"/>
</dbReference>
<dbReference type="RefSeq" id="WP_224124700.1">
    <property type="nucleotide sequence ID" value="NZ_JAIQZJ010000013.1"/>
</dbReference>
<comment type="caution">
    <text evidence="4">The sequence shown here is derived from an EMBL/GenBank/DDBJ whole genome shotgun (WGS) entry which is preliminary data.</text>
</comment>
<name>A0ABS7UHN8_9ACTN</name>
<reference evidence="4 5" key="1">
    <citation type="submission" date="2021-09" db="EMBL/GenBank/DDBJ databases">
        <title>Whole genome sequence of Nocardioides sp. GBK3QG-3.</title>
        <authorList>
            <person name="Tuo L."/>
        </authorList>
    </citation>
    <scope>NUCLEOTIDE SEQUENCE [LARGE SCALE GENOMIC DNA]</scope>
    <source>
        <strain evidence="4 5">GBK3QG-3</strain>
    </source>
</reference>
<evidence type="ECO:0000256" key="1">
    <source>
        <dbReference type="ARBA" id="ARBA00004196"/>
    </source>
</evidence>
<evidence type="ECO:0000313" key="4">
    <source>
        <dbReference type="EMBL" id="MBZ5740340.1"/>
    </source>
</evidence>
<keyword evidence="3" id="KW-1003">Cell membrane</keyword>
<dbReference type="Gene3D" id="2.50.20.20">
    <property type="match status" value="1"/>
</dbReference>
<keyword evidence="3" id="KW-0472">Membrane</keyword>
<dbReference type="Proteomes" id="UP000780875">
    <property type="component" value="Unassembled WGS sequence"/>
</dbReference>
<dbReference type="SUPFAM" id="SSF89392">
    <property type="entry name" value="Prokaryotic lipoproteins and lipoprotein localization factors"/>
    <property type="match status" value="1"/>
</dbReference>
<organism evidence="4 5">
    <name type="scientific">Nocardioides mangrovi</name>
    <dbReference type="NCBI Taxonomy" id="2874580"/>
    <lineage>
        <taxon>Bacteria</taxon>
        <taxon>Bacillati</taxon>
        <taxon>Actinomycetota</taxon>
        <taxon>Actinomycetes</taxon>
        <taxon>Propionibacteriales</taxon>
        <taxon>Nocardioidaceae</taxon>
        <taxon>Nocardioides</taxon>
    </lineage>
</organism>
<dbReference type="EMBL" id="JAIQZJ010000013">
    <property type="protein sequence ID" value="MBZ5740340.1"/>
    <property type="molecule type" value="Genomic_DNA"/>
</dbReference>
<evidence type="ECO:0000256" key="2">
    <source>
        <dbReference type="ARBA" id="ARBA00009194"/>
    </source>
</evidence>
<keyword evidence="4" id="KW-0449">Lipoprotein</keyword>
<sequence>MRLDLRRAAAATATVLLLGGITACGDSSDDSAAKDDSQQAALLSNLSEGDTVDPADFVKTVTDGLENSTTAHMTMTMDLGSTGAMTAEGDVDYTTDTPSVAMKMELPGAPSSAGEMDVRMVDGVMYLSMGELTQGKFWKIDPSDPDGPFASLGMDKLFDQMDPAKSLESMETGISKVTYVGDEDGLDHYELTMNVKKLMDSLGSDMGDMGGMGAQMPDSLTYDLWLDDQGRFAKMSMDDLAMGAAGSGSVEMTVSDWGEDVSIEAPPADQVTDMPDLGSMMGDLGGATASS</sequence>